<keyword evidence="2" id="KW-0175">Coiled coil</keyword>
<dbReference type="HAMAP" id="MF_01867">
    <property type="entry name" value="BshC"/>
    <property type="match status" value="1"/>
</dbReference>
<dbReference type="KEGG" id="ise:JBKA6_0511"/>
<organism evidence="5 6">
    <name type="scientific">Ichthyobacterium seriolicida</name>
    <dbReference type="NCBI Taxonomy" id="242600"/>
    <lineage>
        <taxon>Bacteria</taxon>
        <taxon>Pseudomonadati</taxon>
        <taxon>Bacteroidota</taxon>
        <taxon>Flavobacteriia</taxon>
        <taxon>Flavobacteriales</taxon>
        <taxon>Ichthyobacteriaceae</taxon>
        <taxon>Ichthyobacterium</taxon>
    </lineage>
</organism>
<proteinExistence type="inferred from homology"/>
<feature type="domain" description="Bacillithiol biosynthesis BshC N-terminal Rossmann-like" evidence="3">
    <location>
        <begin position="10"/>
        <end position="364"/>
    </location>
</feature>
<dbReference type="NCBIfam" id="TIGR03998">
    <property type="entry name" value="thiol_BshC"/>
    <property type="match status" value="1"/>
</dbReference>
<keyword evidence="1 2" id="KW-0436">Ligase</keyword>
<protein>
    <recommendedName>
        <fullName evidence="2">Putative cysteine ligase BshC</fullName>
        <ecNumber evidence="2">6.-.-.-</ecNumber>
    </recommendedName>
</protein>
<dbReference type="InterPro" id="IPR055398">
    <property type="entry name" value="Rossmann-like_BshC"/>
</dbReference>
<evidence type="ECO:0000256" key="1">
    <source>
        <dbReference type="ARBA" id="ARBA00022598"/>
    </source>
</evidence>
<evidence type="ECO:0000313" key="5">
    <source>
        <dbReference type="EMBL" id="BAV94524.1"/>
    </source>
</evidence>
<dbReference type="RefSeq" id="WP_096685584.1">
    <property type="nucleotide sequence ID" value="NZ_AP014564.1"/>
</dbReference>
<dbReference type="GO" id="GO:0016874">
    <property type="term" value="F:ligase activity"/>
    <property type="evidence" value="ECO:0007669"/>
    <property type="project" value="UniProtKB-UniRule"/>
</dbReference>
<evidence type="ECO:0000259" key="4">
    <source>
        <dbReference type="Pfam" id="PF24850"/>
    </source>
</evidence>
<evidence type="ECO:0000259" key="3">
    <source>
        <dbReference type="Pfam" id="PF10079"/>
    </source>
</evidence>
<evidence type="ECO:0000313" key="6">
    <source>
        <dbReference type="Proteomes" id="UP000243197"/>
    </source>
</evidence>
<comment type="similarity">
    <text evidence="2">Belongs to the BshC family.</text>
</comment>
<dbReference type="EC" id="6.-.-.-" evidence="2"/>
<sequence length="524" mass="61762">MFSVEVSDIPGISPLILDYVNQDKNISGLYENYPSVKNVKRQIEYRKNHPVNRALLAEVFTHQYKNTEISSLTKANINSIKDENTFTITTGHQINLFTGPVFFIYKIMDAVLLAKHLKEIYPKYNFVPVYWMATEDHDFEEINHFNFRGSTFKWNTTQTGAVGRFDTWELKEQLEEILNTALPTKVFDVFKEAYFTHKNLSQATRYLINNLFGEYGLLILDPDQKQLKKQMISYFKRELLGQVTYKNVNQTIDDMPKKYRVVVNPRDINLFYLKDDIRERIVYEGDSYKVLNTDIEFSEGEIIKELESNPERFSPNVLMRPLYQEVILPNLCYMGGATEISYWLQLKNNFNYFEIPFPILKVRNSVLVFTKKQYHKMKKLNICDRDIFLTSREIINASLDIDNHHVSKVLSDQVSKLRDIFCTLKEESKKTNITFYQAVLAQEAKQLKGLKKLERRLYRAERKVNHSLVERIENLKEELFPNNGLQERCSNFFELYEDSCVFLSDIEKNINPMDFKYFALISDI</sequence>
<name>A0A1J1E3A9_9FLAO</name>
<accession>A0A1J1E3A9</accession>
<dbReference type="EMBL" id="AP014564">
    <property type="protein sequence ID" value="BAV94524.1"/>
    <property type="molecule type" value="Genomic_DNA"/>
</dbReference>
<evidence type="ECO:0000256" key="2">
    <source>
        <dbReference type="HAMAP-Rule" id="MF_01867"/>
    </source>
</evidence>
<dbReference type="InterPro" id="IPR055399">
    <property type="entry name" value="CC_BshC"/>
</dbReference>
<dbReference type="InterPro" id="IPR011199">
    <property type="entry name" value="Bacillithiol_biosynth_BshC"/>
</dbReference>
<keyword evidence="6" id="KW-1185">Reference proteome</keyword>
<dbReference type="PIRSF" id="PIRSF012535">
    <property type="entry name" value="UCP012535"/>
    <property type="match status" value="1"/>
</dbReference>
<dbReference type="Pfam" id="PF10079">
    <property type="entry name" value="Rossmann-like_BshC"/>
    <property type="match status" value="1"/>
</dbReference>
<feature type="domain" description="Bacillithiol biosynthesis BshC C-terminal coiled-coil" evidence="4">
    <location>
        <begin position="366"/>
        <end position="517"/>
    </location>
</feature>
<reference evidence="5 6" key="1">
    <citation type="submission" date="2014-03" db="EMBL/GenBank/DDBJ databases">
        <title>complete genome sequence of Flavobacteriaceae bacterium JBKA-6.</title>
        <authorList>
            <person name="Takano T."/>
            <person name="Nakamura Y."/>
            <person name="Takuma S."/>
            <person name="Yasuike M."/>
            <person name="Matsuyama T."/>
            <person name="Sakai T."/>
            <person name="Fujiwara A."/>
            <person name="Kimoto K."/>
            <person name="Fukuda Y."/>
            <person name="Kondo H."/>
            <person name="Hirono I."/>
            <person name="Nakayasu C."/>
        </authorList>
    </citation>
    <scope>NUCLEOTIDE SEQUENCE [LARGE SCALE GENOMIC DNA]</scope>
    <source>
        <strain evidence="5 6">JBKA-6</strain>
    </source>
</reference>
<dbReference type="Pfam" id="PF24850">
    <property type="entry name" value="CC_BshC"/>
    <property type="match status" value="1"/>
</dbReference>
<dbReference type="Proteomes" id="UP000243197">
    <property type="component" value="Chromosome"/>
</dbReference>
<dbReference type="AlphaFoldDB" id="A0A1J1E3A9"/>
<dbReference type="OrthoDB" id="9765151at2"/>
<feature type="coiled-coil region" evidence="2">
    <location>
        <begin position="450"/>
        <end position="478"/>
    </location>
</feature>
<gene>
    <name evidence="2" type="primary">bshC</name>
    <name evidence="5" type="ORF">JBKA6_0511</name>
</gene>